<evidence type="ECO:0000313" key="2">
    <source>
        <dbReference type="Proteomes" id="UP000655420"/>
    </source>
</evidence>
<dbReference type="EMBL" id="JAEHHL010000009">
    <property type="protein sequence ID" value="MBK0400633.1"/>
    <property type="molecule type" value="Genomic_DNA"/>
</dbReference>
<reference evidence="1" key="1">
    <citation type="submission" date="2020-12" db="EMBL/GenBank/DDBJ databases">
        <title>Bacterial taxonomy.</title>
        <authorList>
            <person name="Pan X."/>
        </authorList>
    </citation>
    <scope>NUCLEOTIDE SEQUENCE</scope>
    <source>
        <strain evidence="1">M0105</strain>
    </source>
</reference>
<name>A0A8J7SFV7_9RHOB</name>
<dbReference type="RefSeq" id="WP_200611758.1">
    <property type="nucleotide sequence ID" value="NZ_JAEHHL010000009.1"/>
</dbReference>
<sequence length="95" mass="10277">MKDCKATIETLIAAAGEPGHSSPGQIAEGLAEVLRAKWSRPARLTVAGGATLSLDYCDREMLADAALDVPSWGDAIEARRKAWLARWKAEREGNR</sequence>
<organism evidence="1 2">
    <name type="scientific">Thermohalobaculum xanthum</name>
    <dbReference type="NCBI Taxonomy" id="2753746"/>
    <lineage>
        <taxon>Bacteria</taxon>
        <taxon>Pseudomonadati</taxon>
        <taxon>Pseudomonadota</taxon>
        <taxon>Alphaproteobacteria</taxon>
        <taxon>Rhodobacterales</taxon>
        <taxon>Paracoccaceae</taxon>
        <taxon>Thermohalobaculum</taxon>
    </lineage>
</organism>
<protein>
    <submittedName>
        <fullName evidence="1">Uncharacterized protein</fullName>
    </submittedName>
</protein>
<evidence type="ECO:0000313" key="1">
    <source>
        <dbReference type="EMBL" id="MBK0400633.1"/>
    </source>
</evidence>
<accession>A0A8J7SFV7</accession>
<dbReference type="Proteomes" id="UP000655420">
    <property type="component" value="Unassembled WGS sequence"/>
</dbReference>
<proteinExistence type="predicted"/>
<comment type="caution">
    <text evidence="1">The sequence shown here is derived from an EMBL/GenBank/DDBJ whole genome shotgun (WGS) entry which is preliminary data.</text>
</comment>
<keyword evidence="2" id="KW-1185">Reference proteome</keyword>
<dbReference type="AlphaFoldDB" id="A0A8J7SFV7"/>
<gene>
    <name evidence="1" type="ORF">H0I76_15650</name>
</gene>